<dbReference type="PROSITE" id="PS50968">
    <property type="entry name" value="BIOTINYL_LIPOYL"/>
    <property type="match status" value="1"/>
</dbReference>
<gene>
    <name evidence="11" type="primary">accB</name>
    <name evidence="11" type="ORF">ENX68_01475</name>
</gene>
<dbReference type="PROSITE" id="PS00188">
    <property type="entry name" value="BIOTIN"/>
    <property type="match status" value="1"/>
</dbReference>
<comment type="function">
    <text evidence="8">This protein is a component of the acetyl coenzyme A carboxylase complex; first, biotin carboxylase catalyzes the carboxylation of the carrier protein and then the transcarboxylase transfers the carboxyl group to form malonyl-CoA.</text>
</comment>
<dbReference type="NCBIfam" id="TIGR00531">
    <property type="entry name" value="BCCP"/>
    <property type="match status" value="1"/>
</dbReference>
<dbReference type="GO" id="GO:0006633">
    <property type="term" value="P:fatty acid biosynthetic process"/>
    <property type="evidence" value="ECO:0007669"/>
    <property type="project" value="UniProtKB-UniPathway"/>
</dbReference>
<organism evidence="11">
    <name type="scientific">candidate division WOR-3 bacterium</name>
    <dbReference type="NCBI Taxonomy" id="2052148"/>
    <lineage>
        <taxon>Bacteria</taxon>
        <taxon>Bacteria division WOR-3</taxon>
    </lineage>
</organism>
<evidence type="ECO:0000256" key="2">
    <source>
        <dbReference type="ARBA" id="ARBA00017562"/>
    </source>
</evidence>
<dbReference type="InterPro" id="IPR001249">
    <property type="entry name" value="AcCoA_biotinCC"/>
</dbReference>
<comment type="caution">
    <text evidence="11">The sequence shown here is derived from an EMBL/GenBank/DDBJ whole genome shotgun (WGS) entry which is preliminary data.</text>
</comment>
<feature type="domain" description="Lipoyl-binding" evidence="10">
    <location>
        <begin position="81"/>
        <end position="157"/>
    </location>
</feature>
<evidence type="ECO:0000256" key="6">
    <source>
        <dbReference type="ARBA" id="ARBA00023160"/>
    </source>
</evidence>
<dbReference type="CDD" id="cd06850">
    <property type="entry name" value="biotinyl_domain"/>
    <property type="match status" value="1"/>
</dbReference>
<name>A0A7V3RGC8_UNCW3</name>
<keyword evidence="7 8" id="KW-0092">Biotin</keyword>
<accession>A0A7V3RGC8</accession>
<feature type="region of interest" description="Disordered" evidence="9">
    <location>
        <begin position="38"/>
        <end position="78"/>
    </location>
</feature>
<keyword evidence="4 8" id="KW-0276">Fatty acid metabolism</keyword>
<keyword evidence="6 8" id="KW-0275">Fatty acid biosynthesis</keyword>
<dbReference type="GO" id="GO:0003989">
    <property type="term" value="F:acetyl-CoA carboxylase activity"/>
    <property type="evidence" value="ECO:0007669"/>
    <property type="project" value="InterPro"/>
</dbReference>
<feature type="compositionally biased region" description="Basic and acidic residues" evidence="9">
    <location>
        <begin position="65"/>
        <end position="78"/>
    </location>
</feature>
<evidence type="ECO:0000256" key="7">
    <source>
        <dbReference type="ARBA" id="ARBA00023267"/>
    </source>
</evidence>
<dbReference type="Gene3D" id="2.40.50.100">
    <property type="match status" value="1"/>
</dbReference>
<dbReference type="SUPFAM" id="SSF51230">
    <property type="entry name" value="Single hybrid motif"/>
    <property type="match status" value="1"/>
</dbReference>
<proteinExistence type="predicted"/>
<dbReference type="GO" id="GO:0009317">
    <property type="term" value="C:acetyl-CoA carboxylase complex"/>
    <property type="evidence" value="ECO:0007669"/>
    <property type="project" value="InterPro"/>
</dbReference>
<dbReference type="InterPro" id="IPR001882">
    <property type="entry name" value="Biotin_BS"/>
</dbReference>
<dbReference type="AlphaFoldDB" id="A0A7V3RGC8"/>
<comment type="pathway">
    <text evidence="1 8">Lipid metabolism; fatty acid biosynthesis.</text>
</comment>
<dbReference type="PANTHER" id="PTHR45266:SF3">
    <property type="entry name" value="OXALOACETATE DECARBOXYLASE ALPHA CHAIN"/>
    <property type="match status" value="1"/>
</dbReference>
<evidence type="ECO:0000313" key="11">
    <source>
        <dbReference type="EMBL" id="HGE77654.1"/>
    </source>
</evidence>
<keyword evidence="3 8" id="KW-0444">Lipid biosynthesis</keyword>
<evidence type="ECO:0000259" key="10">
    <source>
        <dbReference type="PROSITE" id="PS50968"/>
    </source>
</evidence>
<evidence type="ECO:0000256" key="5">
    <source>
        <dbReference type="ARBA" id="ARBA00023098"/>
    </source>
</evidence>
<dbReference type="PANTHER" id="PTHR45266">
    <property type="entry name" value="OXALOACETATE DECARBOXYLASE ALPHA CHAIN"/>
    <property type="match status" value="1"/>
</dbReference>
<protein>
    <recommendedName>
        <fullName evidence="2 8">Biotin carboxyl carrier protein of acetyl-CoA carboxylase</fullName>
    </recommendedName>
</protein>
<sequence>MNIKKIRELVKILEESPLSEIEFTDFWGRKLRLSKGNNVRGSTITPPRVEPSEAKKVDSTPVPEVKIEEQEKKEEKPRKNLVAIRSPIVGTFYRAPAPDAPPYVEVGDIVKPGQVVCIVEAMKLMNEIESDVAGKVVEILVKNEEPVEYNQELFLIEPM</sequence>
<dbReference type="NCBIfam" id="NF005457">
    <property type="entry name" value="PRK07051.1"/>
    <property type="match status" value="1"/>
</dbReference>
<dbReference type="Pfam" id="PF00364">
    <property type="entry name" value="Biotin_lipoyl"/>
    <property type="match status" value="1"/>
</dbReference>
<dbReference type="UniPathway" id="UPA00094"/>
<evidence type="ECO:0000256" key="3">
    <source>
        <dbReference type="ARBA" id="ARBA00022516"/>
    </source>
</evidence>
<reference evidence="11" key="1">
    <citation type="journal article" date="2020" name="mSystems">
        <title>Genome- and Community-Level Interaction Insights into Carbon Utilization and Element Cycling Functions of Hydrothermarchaeota in Hydrothermal Sediment.</title>
        <authorList>
            <person name="Zhou Z."/>
            <person name="Liu Y."/>
            <person name="Xu W."/>
            <person name="Pan J."/>
            <person name="Luo Z.H."/>
            <person name="Li M."/>
        </authorList>
    </citation>
    <scope>NUCLEOTIDE SEQUENCE [LARGE SCALE GENOMIC DNA]</scope>
    <source>
        <strain evidence="11">SpSt-961</strain>
    </source>
</reference>
<keyword evidence="5 8" id="KW-0443">Lipid metabolism</keyword>
<evidence type="ECO:0000256" key="9">
    <source>
        <dbReference type="SAM" id="MobiDB-lite"/>
    </source>
</evidence>
<evidence type="ECO:0000256" key="8">
    <source>
        <dbReference type="RuleBase" id="RU364072"/>
    </source>
</evidence>
<dbReference type="InterPro" id="IPR011053">
    <property type="entry name" value="Single_hybrid_motif"/>
</dbReference>
<dbReference type="PRINTS" id="PR01071">
    <property type="entry name" value="ACOABIOTINCC"/>
</dbReference>
<evidence type="ECO:0000256" key="1">
    <source>
        <dbReference type="ARBA" id="ARBA00005194"/>
    </source>
</evidence>
<evidence type="ECO:0000256" key="4">
    <source>
        <dbReference type="ARBA" id="ARBA00022832"/>
    </source>
</evidence>
<dbReference type="InterPro" id="IPR050709">
    <property type="entry name" value="Biotin_Carboxyl_Carrier/Decarb"/>
</dbReference>
<dbReference type="InterPro" id="IPR000089">
    <property type="entry name" value="Biotin_lipoyl"/>
</dbReference>
<dbReference type="EMBL" id="DTOZ01000044">
    <property type="protein sequence ID" value="HGE77654.1"/>
    <property type="molecule type" value="Genomic_DNA"/>
</dbReference>